<proteinExistence type="predicted"/>
<evidence type="ECO:0000313" key="2">
    <source>
        <dbReference type="Proteomes" id="UP000005475"/>
    </source>
</evidence>
<gene>
    <name evidence="1" type="ORF">BACOVA_01497</name>
</gene>
<reference evidence="1 2" key="1">
    <citation type="submission" date="2007-03" db="EMBL/GenBank/DDBJ databases">
        <authorList>
            <person name="Fulton L."/>
            <person name="Clifton S."/>
            <person name="Fulton B."/>
            <person name="Xu J."/>
            <person name="Minx P."/>
            <person name="Pepin K.H."/>
            <person name="Johnson M."/>
            <person name="Thiruvilangam P."/>
            <person name="Bhonagiri V."/>
            <person name="Nash W.E."/>
            <person name="Mardis E.R."/>
            <person name="Wilson R.K."/>
        </authorList>
    </citation>
    <scope>NUCLEOTIDE SEQUENCE [LARGE SCALE GENOMIC DNA]</scope>
    <source>
        <strain evidence="2">ATCC 8483 / DSM 1896 / JCM 5824 / BCRC 10623 / CCUG 4943 / NCTC 11153</strain>
    </source>
</reference>
<dbReference type="EMBL" id="AAXF02000044">
    <property type="protein sequence ID" value="EDO12683.1"/>
    <property type="molecule type" value="Genomic_DNA"/>
</dbReference>
<reference evidence="2" key="2">
    <citation type="submission" date="2007-04" db="EMBL/GenBank/DDBJ databases">
        <title>Draft genome sequence of Bacteroides ovatus (ATCC 8483).</title>
        <authorList>
            <person name="Sudarsanam P."/>
            <person name="Ley R."/>
            <person name="Guruge J."/>
            <person name="Turnbaugh P.J."/>
            <person name="Mahowald M."/>
            <person name="Liep D."/>
            <person name="Gordon J."/>
        </authorList>
    </citation>
    <scope>NUCLEOTIDE SEQUENCE [LARGE SCALE GENOMIC DNA]</scope>
    <source>
        <strain evidence="2">ATCC 8483 / DSM 1896 / JCM 5824 / BCRC 10623 / CCUG 4943 / NCTC 11153</strain>
    </source>
</reference>
<organism evidence="1 2">
    <name type="scientific">Bacteroides ovatus (strain ATCC 8483 / DSM 1896 / JCM 5824 / BCRC 10623 / CCUG 4943 / NCTC 11153)</name>
    <dbReference type="NCBI Taxonomy" id="411476"/>
    <lineage>
        <taxon>Bacteria</taxon>
        <taxon>Pseudomonadati</taxon>
        <taxon>Bacteroidota</taxon>
        <taxon>Bacteroidia</taxon>
        <taxon>Bacteroidales</taxon>
        <taxon>Bacteroidaceae</taxon>
        <taxon>Bacteroides</taxon>
    </lineage>
</organism>
<accession>A0AAN3AA81</accession>
<dbReference type="AlphaFoldDB" id="A0AAN3AA81"/>
<evidence type="ECO:0000313" key="1">
    <source>
        <dbReference type="EMBL" id="EDO12683.1"/>
    </source>
</evidence>
<protein>
    <submittedName>
        <fullName evidence="1">Uncharacterized protein</fullName>
    </submittedName>
</protein>
<name>A0AAN3AA81_BACO1</name>
<sequence>MLLCFLCLRLRFNILVAHDYGKTLFGVKIVMNAVNMDKEVIFLREVLLL</sequence>
<comment type="caution">
    <text evidence="1">The sequence shown here is derived from an EMBL/GenBank/DDBJ whole genome shotgun (WGS) entry which is preliminary data.</text>
</comment>
<dbReference type="Proteomes" id="UP000005475">
    <property type="component" value="Unassembled WGS sequence"/>
</dbReference>